<organism evidence="1 2">
    <name type="scientific">Bathymodiolus thermophilus thioautotrophic gill symbiont</name>
    <dbReference type="NCBI Taxonomy" id="2360"/>
    <lineage>
        <taxon>Bacteria</taxon>
        <taxon>Pseudomonadati</taxon>
        <taxon>Pseudomonadota</taxon>
        <taxon>Gammaproteobacteria</taxon>
        <taxon>sulfur-oxidizing symbionts</taxon>
    </lineage>
</organism>
<dbReference type="InterPro" id="IPR050708">
    <property type="entry name" value="T6SS_VgrG/RHS"/>
</dbReference>
<protein>
    <recommendedName>
        <fullName evidence="3">Insecticidal toxin complex protein</fullName>
    </recommendedName>
</protein>
<sequence length="506" mass="58241">MNLLGFYQQTYTYDTGSNLIHLLHQAKSNTWQQAIIPQPHSNRSTEDNNPNNFDANGNLLNLDNIGNLDWHYNNTLNKLTKQDKTNTIEYYTYDHQGNRVRTVIEANNQIQSQRNYLPSLDISTNQTKQTNTLHIGTRILNEQTKGSNQTRYQLSSHLQTNTLELNDQAQIISYEHYYPYGGTAIITGKDKAQVQQKRYRYTSKERDDSSGLYYYGARYLAPWLARWISPDSASSADGLNLYVYVGNNPLKYIDPTGQVKVYPFKSLSFYDMDVLSPVEMADHNDSTFLFPEAYQRVVDIVRNIPADEYRKLDHGTKFSIKSEESHGNVLAVESRTRVTTDLFINDMNFSTGVLTFGINFICEHNMPALDLKLNATQITAYQYLGMTKIAKAINRLPKMLLRESIGNPLAKIIIATYESDRNYLQFRKDFLNESDNGRSSSRIAHAFGLETTFIELHCNGKDRDVHLHLRQQLVLEPVEKPFILPPRTMNKDGSRIIRQRNRSFTI</sequence>
<dbReference type="EMBL" id="MIQH01000415">
    <property type="protein sequence ID" value="OIR25074.1"/>
    <property type="molecule type" value="Genomic_DNA"/>
</dbReference>
<dbReference type="RefSeq" id="WP_071563872.1">
    <property type="nucleotide sequence ID" value="NZ_MIQH01000415.1"/>
</dbReference>
<accession>A0A1J5TWD7</accession>
<dbReference type="AlphaFoldDB" id="A0A1J5TWD7"/>
<dbReference type="PANTHER" id="PTHR32305:SF15">
    <property type="entry name" value="PROTEIN RHSA-RELATED"/>
    <property type="match status" value="1"/>
</dbReference>
<dbReference type="Proteomes" id="UP000182798">
    <property type="component" value="Unassembled WGS sequence"/>
</dbReference>
<evidence type="ECO:0000313" key="2">
    <source>
        <dbReference type="Proteomes" id="UP000182798"/>
    </source>
</evidence>
<dbReference type="Gene3D" id="2.180.10.10">
    <property type="entry name" value="RHS repeat-associated core"/>
    <property type="match status" value="1"/>
</dbReference>
<comment type="caution">
    <text evidence="1">The sequence shown here is derived from an EMBL/GenBank/DDBJ whole genome shotgun (WGS) entry which is preliminary data.</text>
</comment>
<reference evidence="2" key="1">
    <citation type="submission" date="2016-09" db="EMBL/GenBank/DDBJ databases">
        <title>Genome Sequence of Bathymodiolus thermophilus sulfur-oxidizing gill endosymbiont.</title>
        <authorList>
            <person name="Ponnudurai R."/>
            <person name="Kleiner M."/>
            <person name="Sayavedra L."/>
            <person name="Thuermer A."/>
            <person name="Felbeck H."/>
            <person name="Schlueter R."/>
            <person name="Schweder T."/>
            <person name="Markert S."/>
        </authorList>
    </citation>
    <scope>NUCLEOTIDE SEQUENCE [LARGE SCALE GENOMIC DNA]</scope>
    <source>
        <strain evidence="2">BAT/CrabSpa'14</strain>
    </source>
</reference>
<proteinExistence type="predicted"/>
<dbReference type="OrthoDB" id="8596416at2"/>
<dbReference type="InterPro" id="IPR022385">
    <property type="entry name" value="Rhs_assc_core"/>
</dbReference>
<dbReference type="PANTHER" id="PTHR32305">
    <property type="match status" value="1"/>
</dbReference>
<name>A0A1J5TWD7_9GAMM</name>
<gene>
    <name evidence="1" type="ORF">BGC33_05435</name>
</gene>
<evidence type="ECO:0008006" key="3">
    <source>
        <dbReference type="Google" id="ProtNLM"/>
    </source>
</evidence>
<evidence type="ECO:0000313" key="1">
    <source>
        <dbReference type="EMBL" id="OIR25074.1"/>
    </source>
</evidence>
<dbReference type="NCBIfam" id="TIGR03696">
    <property type="entry name" value="Rhs_assc_core"/>
    <property type="match status" value="1"/>
</dbReference>